<dbReference type="SMR" id="A0A832T1J3"/>
<dbReference type="GO" id="GO:0016787">
    <property type="term" value="F:hydrolase activity"/>
    <property type="evidence" value="ECO:0007669"/>
    <property type="project" value="UniProtKB-KW"/>
</dbReference>
<dbReference type="PANTHER" id="PTHR42740:SF2">
    <property type="entry name" value="RIBONUCLEASE VAPC1"/>
    <property type="match status" value="1"/>
</dbReference>
<dbReference type="EMBL" id="DUJN01000004">
    <property type="protein sequence ID" value="HII60925.1"/>
    <property type="molecule type" value="Genomic_DNA"/>
</dbReference>
<evidence type="ECO:0000256" key="3">
    <source>
        <dbReference type="ARBA" id="ARBA00022723"/>
    </source>
</evidence>
<gene>
    <name evidence="6" type="primary">vapC</name>
    <name evidence="7" type="ORF">HA331_04070</name>
</gene>
<evidence type="ECO:0000313" key="7">
    <source>
        <dbReference type="EMBL" id="HII60925.1"/>
    </source>
</evidence>
<keyword evidence="4 6" id="KW-0378">Hydrolase</keyword>
<dbReference type="OMA" id="LMISVEM"/>
<feature type="binding site" evidence="6">
    <location>
        <position position="98"/>
    </location>
    <ligand>
        <name>Mg(2+)</name>
        <dbReference type="ChEBI" id="CHEBI:18420"/>
    </ligand>
</feature>
<dbReference type="AlphaFoldDB" id="A0A832T1J3"/>
<keyword evidence="1 6" id="KW-1277">Toxin-antitoxin system</keyword>
<keyword evidence="5 6" id="KW-0460">Magnesium</keyword>
<dbReference type="CDD" id="cd18730">
    <property type="entry name" value="PIN_PH0500-like"/>
    <property type="match status" value="1"/>
</dbReference>
<dbReference type="InterPro" id="IPR029060">
    <property type="entry name" value="PIN-like_dom_sf"/>
</dbReference>
<dbReference type="Gene3D" id="3.40.50.1010">
    <property type="entry name" value="5'-nuclease"/>
    <property type="match status" value="1"/>
</dbReference>
<dbReference type="InterPro" id="IPR022907">
    <property type="entry name" value="VapC_family"/>
</dbReference>
<organism evidence="7 8">
    <name type="scientific">Pyrococcus horikoshii</name>
    <dbReference type="NCBI Taxonomy" id="53953"/>
    <lineage>
        <taxon>Archaea</taxon>
        <taxon>Methanobacteriati</taxon>
        <taxon>Methanobacteriota</taxon>
        <taxon>Thermococci</taxon>
        <taxon>Thermococcales</taxon>
        <taxon>Thermococcaceae</taxon>
        <taxon>Pyrococcus</taxon>
    </lineage>
</organism>
<proteinExistence type="inferred from homology"/>
<dbReference type="GO" id="GO:0090729">
    <property type="term" value="F:toxin activity"/>
    <property type="evidence" value="ECO:0007669"/>
    <property type="project" value="UniProtKB-KW"/>
</dbReference>
<dbReference type="PANTHER" id="PTHR42740">
    <property type="entry name" value="RIBONUCLEASE VAPC3"/>
    <property type="match status" value="1"/>
</dbReference>
<dbReference type="InterPro" id="IPR051749">
    <property type="entry name" value="PINc/VapC_TA_RNase"/>
</dbReference>
<keyword evidence="6" id="KW-0800">Toxin</keyword>
<comment type="caution">
    <text evidence="7">The sequence shown here is derived from an EMBL/GenBank/DDBJ whole genome shotgun (WGS) entry which is preliminary data.</text>
</comment>
<evidence type="ECO:0000256" key="4">
    <source>
        <dbReference type="ARBA" id="ARBA00022801"/>
    </source>
</evidence>
<dbReference type="HAMAP" id="MF_00265">
    <property type="entry name" value="VapC_Nob1"/>
    <property type="match status" value="1"/>
</dbReference>
<evidence type="ECO:0000256" key="6">
    <source>
        <dbReference type="HAMAP-Rule" id="MF_00265"/>
    </source>
</evidence>
<dbReference type="GeneID" id="1444391"/>
<sequence>MPLPPDITFDSLALIKMHSQNMKRILEVTLAKFTVNLSIVTVYRYLTARAYLKKNIEAEFEILKDIYNIVPLLDDIAIKAAQIEANLIKKEITLDMEDIITATTAIYTNSLLVTDDPKRYEPIRRFGLDTMPLDKFIKEVELMVEKELI</sequence>
<dbReference type="EC" id="3.1.-.-" evidence="6"/>
<dbReference type="GO" id="GO:0000287">
    <property type="term" value="F:magnesium ion binding"/>
    <property type="evidence" value="ECO:0007669"/>
    <property type="project" value="UniProtKB-UniRule"/>
</dbReference>
<dbReference type="SUPFAM" id="SSF88723">
    <property type="entry name" value="PIN domain-like"/>
    <property type="match status" value="1"/>
</dbReference>
<protein>
    <recommendedName>
        <fullName evidence="6">Ribonuclease VapC</fullName>
        <shortName evidence="6">RNase VapC</shortName>
        <ecNumber evidence="6">3.1.-.-</ecNumber>
    </recommendedName>
    <alternativeName>
        <fullName evidence="6">Putative toxin VapC</fullName>
    </alternativeName>
</protein>
<dbReference type="PIRSF" id="PIRSF016154">
    <property type="entry name" value="NA-bd_PIN_PH0500"/>
    <property type="match status" value="1"/>
</dbReference>
<evidence type="ECO:0000256" key="2">
    <source>
        <dbReference type="ARBA" id="ARBA00022722"/>
    </source>
</evidence>
<name>A0A832T1J3_PYRHR</name>
<comment type="similarity">
    <text evidence="6">Belongs to the PINc/VapC protein family.</text>
</comment>
<evidence type="ECO:0000256" key="5">
    <source>
        <dbReference type="ARBA" id="ARBA00022842"/>
    </source>
</evidence>
<dbReference type="GO" id="GO:0004540">
    <property type="term" value="F:RNA nuclease activity"/>
    <property type="evidence" value="ECO:0007669"/>
    <property type="project" value="InterPro"/>
</dbReference>
<keyword evidence="2 6" id="KW-0540">Nuclease</keyword>
<reference evidence="7" key="1">
    <citation type="journal article" date="2020" name="bioRxiv">
        <title>A rank-normalized archaeal taxonomy based on genome phylogeny resolves widespread incomplete and uneven classifications.</title>
        <authorList>
            <person name="Rinke C."/>
            <person name="Chuvochina M."/>
            <person name="Mussig A.J."/>
            <person name="Chaumeil P.-A."/>
            <person name="Waite D.W."/>
            <person name="Whitman W.B."/>
            <person name="Parks D.H."/>
            <person name="Hugenholtz P."/>
        </authorList>
    </citation>
    <scope>NUCLEOTIDE SEQUENCE</scope>
    <source>
        <strain evidence="7">UBA8834</strain>
    </source>
</reference>
<comment type="function">
    <text evidence="6">Toxic component of a toxin-antitoxin (TA) system. An RNase.</text>
</comment>
<feature type="binding site" evidence="6">
    <location>
        <position position="10"/>
    </location>
    <ligand>
        <name>Mg(2+)</name>
        <dbReference type="ChEBI" id="CHEBI:18420"/>
    </ligand>
</feature>
<keyword evidence="3 6" id="KW-0479">Metal-binding</keyword>
<evidence type="ECO:0000313" key="8">
    <source>
        <dbReference type="Proteomes" id="UP000617544"/>
    </source>
</evidence>
<accession>A0A832T1J3</accession>
<evidence type="ECO:0000256" key="1">
    <source>
        <dbReference type="ARBA" id="ARBA00022649"/>
    </source>
</evidence>
<dbReference type="Proteomes" id="UP000617544">
    <property type="component" value="Unassembled WGS sequence"/>
</dbReference>
<dbReference type="InterPro" id="IPR016647">
    <property type="entry name" value="VapV_Thermo"/>
</dbReference>
<dbReference type="RefSeq" id="WP_010884604.1">
    <property type="nucleotide sequence ID" value="NZ_DUJN01000004.1"/>
</dbReference>
<comment type="cofactor">
    <cofactor evidence="6">
        <name>Mg(2+)</name>
        <dbReference type="ChEBI" id="CHEBI:18420"/>
    </cofactor>
</comment>